<evidence type="ECO:0000313" key="3">
    <source>
        <dbReference type="Proteomes" id="UP000321635"/>
    </source>
</evidence>
<feature type="domain" description="DUF1330" evidence="1">
    <location>
        <begin position="107"/>
        <end position="198"/>
    </location>
</feature>
<protein>
    <recommendedName>
        <fullName evidence="1">DUF1330 domain-containing protein</fullName>
    </recommendedName>
</protein>
<dbReference type="AlphaFoldDB" id="A0A511XFH7"/>
<dbReference type="InterPro" id="IPR010753">
    <property type="entry name" value="DUF1330"/>
</dbReference>
<dbReference type="EMBL" id="BJYF01000062">
    <property type="protein sequence ID" value="GEN61713.1"/>
    <property type="molecule type" value="Genomic_DNA"/>
</dbReference>
<accession>A0A511XFH7</accession>
<name>A0A511XFH7_9PROT</name>
<dbReference type="PANTHER" id="PTHR41521">
    <property type="match status" value="1"/>
</dbReference>
<proteinExistence type="predicted"/>
<dbReference type="SUPFAM" id="SSF54909">
    <property type="entry name" value="Dimeric alpha+beta barrel"/>
    <property type="match status" value="2"/>
</dbReference>
<dbReference type="OrthoDB" id="9806380at2"/>
<organism evidence="2 3">
    <name type="scientific">Acetobacter nitrogenifigens DSM 23921 = NBRC 105050</name>
    <dbReference type="NCBI Taxonomy" id="1120919"/>
    <lineage>
        <taxon>Bacteria</taxon>
        <taxon>Pseudomonadati</taxon>
        <taxon>Pseudomonadota</taxon>
        <taxon>Alphaproteobacteria</taxon>
        <taxon>Acetobacterales</taxon>
        <taxon>Acetobacteraceae</taxon>
        <taxon>Acetobacter</taxon>
    </lineage>
</organism>
<dbReference type="Gene3D" id="3.30.70.100">
    <property type="match status" value="2"/>
</dbReference>
<feature type="domain" description="DUF1330" evidence="1">
    <location>
        <begin position="2"/>
        <end position="98"/>
    </location>
</feature>
<keyword evidence="3" id="KW-1185">Reference proteome</keyword>
<dbReference type="Proteomes" id="UP000321635">
    <property type="component" value="Unassembled WGS sequence"/>
</dbReference>
<dbReference type="RefSeq" id="WP_051292503.1">
    <property type="nucleotide sequence ID" value="NZ_AUBI01000027.1"/>
</dbReference>
<evidence type="ECO:0000259" key="1">
    <source>
        <dbReference type="Pfam" id="PF07045"/>
    </source>
</evidence>
<reference evidence="2 3" key="1">
    <citation type="submission" date="2019-07" db="EMBL/GenBank/DDBJ databases">
        <title>Whole genome shotgun sequence of Acetobacter nitrogenifigens NBRC 105050.</title>
        <authorList>
            <person name="Hosoyama A."/>
            <person name="Uohara A."/>
            <person name="Ohji S."/>
            <person name="Ichikawa N."/>
        </authorList>
    </citation>
    <scope>NUCLEOTIDE SEQUENCE [LARGE SCALE GENOMIC DNA]</scope>
    <source>
        <strain evidence="2 3">NBRC 105050</strain>
    </source>
</reference>
<dbReference type="STRING" id="1120919.GCA_000429165_03643"/>
<dbReference type="Pfam" id="PF07045">
    <property type="entry name" value="DUF1330"/>
    <property type="match status" value="2"/>
</dbReference>
<dbReference type="PANTHER" id="PTHR41521:SF4">
    <property type="entry name" value="BLR0684 PROTEIN"/>
    <property type="match status" value="1"/>
</dbReference>
<gene>
    <name evidence="2" type="ORF">ANI02nite_35970</name>
</gene>
<comment type="caution">
    <text evidence="2">The sequence shown here is derived from an EMBL/GenBank/DDBJ whole genome shotgun (WGS) entry which is preliminary data.</text>
</comment>
<dbReference type="InterPro" id="IPR011008">
    <property type="entry name" value="Dimeric_a/b-barrel"/>
</dbReference>
<sequence>MTAYFVIDLNIPDPQKLAEYEAAAGPLLEKHGAKVLTRATGDNYDVIEGDWRPRRLVILEYPTLEAIHQFYHDPEFQPAKKVRQAVPGAVANAIAVEGAPSTREEAAYFVIDITVFDPNLMMQFEDANHMVRKHGGAFLVRSDRYDVIEGNWRPQRILIEQFASRQAIHAMYNDLENEPLKVMRQRASSAKALAVDGFRK</sequence>
<evidence type="ECO:0000313" key="2">
    <source>
        <dbReference type="EMBL" id="GEN61713.1"/>
    </source>
</evidence>